<accession>A0A5C6RR56</accession>
<feature type="region of interest" description="Disordered" evidence="1">
    <location>
        <begin position="907"/>
        <end position="940"/>
    </location>
</feature>
<organism evidence="3 4">
    <name type="scientific">Vicingus serpentipes</name>
    <dbReference type="NCBI Taxonomy" id="1926625"/>
    <lineage>
        <taxon>Bacteria</taxon>
        <taxon>Pseudomonadati</taxon>
        <taxon>Bacteroidota</taxon>
        <taxon>Flavobacteriia</taxon>
        <taxon>Flavobacteriales</taxon>
        <taxon>Vicingaceae</taxon>
        <taxon>Vicingus</taxon>
    </lineage>
</organism>
<comment type="caution">
    <text evidence="3">The sequence shown here is derived from an EMBL/GenBank/DDBJ whole genome shotgun (WGS) entry which is preliminary data.</text>
</comment>
<gene>
    <name evidence="3" type="ORF">FRY74_09915</name>
</gene>
<evidence type="ECO:0000313" key="3">
    <source>
        <dbReference type="EMBL" id="TXB64758.1"/>
    </source>
</evidence>
<evidence type="ECO:0000256" key="2">
    <source>
        <dbReference type="SAM" id="Phobius"/>
    </source>
</evidence>
<evidence type="ECO:0000313" key="4">
    <source>
        <dbReference type="Proteomes" id="UP000321721"/>
    </source>
</evidence>
<feature type="region of interest" description="Disordered" evidence="1">
    <location>
        <begin position="956"/>
        <end position="995"/>
    </location>
</feature>
<sequence>MSSNYQILIQKLDAFIRKYYKNRLLKGGIYSLALLLGLFVLLTTIEYFAQFNTTGRTVIFYSFFAAAAYILVQYIFIPISKLYKLGKVINHEQAAEIIGRHFTGVKDKLTNVLQLQEMSQTHDNQLVIAGVDQKSIELKPVPFTDAVNLKENLKHLKFAAIPLFLVLFISIFSPSVFQVGTNRLINYNTEIKPVAPFQINISNEKLTVLKNKDFELNIEISGDQIPDKLYLNQNNVKTPFSKISNTKFSFVFKNVQEAQSFTIYSSGFDSEEYLLTVLPNPILTRFKIELNYPNYISKVSETIENNGDLIIPEGTAVKWLIETEDAGQLMFLLADSSIILNPTNNQFVFSSLAKRSFKYSFVPVNKQISFGDTVSYFAQVIPDHYPTIQANEKQDSLNEKRIYFKGKIEDDYGFSRLTFNCQILTKIDSLPQRNEKTTTEMPVSKTLLADDFFHFWNMETMNILPGDEVAYYFELWDNDGVNGRKSVKTSVKTYRLKTLKERDEKTNKSNESIKNQLSESIDGAKELKKEVEELRKKMAEKKELGWEEKQKIKELVEKQKELENKLADLKLENQTNNQQQNEYKKYNEEILKKQEQLQKLFDDLMTDEMKELMERLEEMMEKLDKNSLENELEKMDESSVDLEKELDRSLELFKQMEFEQKLEEAKNKMEKLTEEQNKLAEQTENKEQSNEKLEEKQEELKKEFEELKNDLNELKEKNKELERPKDFDDMKEKQEQVSDDMKKSSDQLSNNKNKKSSESQKSAAEQMEQMAQQMKEMQSAESEGEDMDALRQLLENLLHLSFDQEALMEKFKVVKRESPEYVKLAQQQKKLKDDAKMIEDSLFSLSKRVVQLESTINKEIRTINSNIAKAIDFMQERQTPMVVSRQQYIMTSINNLALLFDEALQQMQQQAQQKPGEGSCDNPGGSGKPKPGPGSVKSMQEQLNKQLDDLKKALEEGKKPGGKKGEQEGKGMPGGKGSSSESFAKAAAQQAKIRDQLQKMRNEMNKEGKSGVDQMSKLMEETETDLVNKRITQQTINRQKEILTRLLESEKADREREFDDKRESTEGKNDNFSNPELYFEYNKKKDQEVDLLKTTPPNFNLFYKKKVSQYFQKINQ</sequence>
<dbReference type="AlphaFoldDB" id="A0A5C6RR56"/>
<proteinExistence type="predicted"/>
<keyword evidence="4" id="KW-1185">Reference proteome</keyword>
<name>A0A5C6RR56_9FLAO</name>
<keyword evidence="2" id="KW-1133">Transmembrane helix</keyword>
<keyword evidence="2" id="KW-0472">Membrane</keyword>
<feature type="compositionally biased region" description="Basic and acidic residues" evidence="1">
    <location>
        <begin position="665"/>
        <end position="745"/>
    </location>
</feature>
<dbReference type="Proteomes" id="UP000321721">
    <property type="component" value="Unassembled WGS sequence"/>
</dbReference>
<feature type="transmembrane region" description="Helical" evidence="2">
    <location>
        <begin position="59"/>
        <end position="77"/>
    </location>
</feature>
<reference evidence="3 4" key="1">
    <citation type="submission" date="2019-08" db="EMBL/GenBank/DDBJ databases">
        <title>Genome of Vicingus serpentipes NCIMB 15042.</title>
        <authorList>
            <person name="Bowman J.P."/>
        </authorList>
    </citation>
    <scope>NUCLEOTIDE SEQUENCE [LARGE SCALE GENOMIC DNA]</scope>
    <source>
        <strain evidence="3 4">NCIMB 15042</strain>
    </source>
</reference>
<dbReference type="EMBL" id="VOOS01000004">
    <property type="protein sequence ID" value="TXB64758.1"/>
    <property type="molecule type" value="Genomic_DNA"/>
</dbReference>
<keyword evidence="2" id="KW-0812">Transmembrane</keyword>
<feature type="compositionally biased region" description="Basic and acidic residues" evidence="1">
    <location>
        <begin position="1048"/>
        <end position="1069"/>
    </location>
</feature>
<feature type="region of interest" description="Disordered" evidence="1">
    <location>
        <begin position="1048"/>
        <end position="1076"/>
    </location>
</feature>
<feature type="compositionally biased region" description="Low complexity" evidence="1">
    <location>
        <begin position="759"/>
        <end position="781"/>
    </location>
</feature>
<dbReference type="OrthoDB" id="9812498at2"/>
<protein>
    <recommendedName>
        <fullName evidence="5">DUF4175 domain-containing protein</fullName>
    </recommendedName>
</protein>
<dbReference type="RefSeq" id="WP_147101029.1">
    <property type="nucleotide sequence ID" value="NZ_VOOS01000004.1"/>
</dbReference>
<evidence type="ECO:0008006" key="5">
    <source>
        <dbReference type="Google" id="ProtNLM"/>
    </source>
</evidence>
<feature type="transmembrane region" description="Helical" evidence="2">
    <location>
        <begin position="27"/>
        <end position="47"/>
    </location>
</feature>
<feature type="transmembrane region" description="Helical" evidence="2">
    <location>
        <begin position="158"/>
        <end position="177"/>
    </location>
</feature>
<feature type="region of interest" description="Disordered" evidence="1">
    <location>
        <begin position="665"/>
        <end position="784"/>
    </location>
</feature>
<feature type="compositionally biased region" description="Basic and acidic residues" evidence="1">
    <location>
        <begin position="956"/>
        <end position="969"/>
    </location>
</feature>
<evidence type="ECO:0000256" key="1">
    <source>
        <dbReference type="SAM" id="MobiDB-lite"/>
    </source>
</evidence>